<reference evidence="1 2" key="1">
    <citation type="submission" date="2019-02" db="EMBL/GenBank/DDBJ databases">
        <title>WGS of Pseudoxanthomonas species novum from clinical isolates.</title>
        <authorList>
            <person name="Bernier A.-M."/>
            <person name="Bernard K."/>
            <person name="Vachon A."/>
        </authorList>
    </citation>
    <scope>NUCLEOTIDE SEQUENCE [LARGE SCALE GENOMIC DNA]</scope>
    <source>
        <strain evidence="1 2">NML171200</strain>
    </source>
</reference>
<evidence type="ECO:0000313" key="1">
    <source>
        <dbReference type="EMBL" id="TAA20306.1"/>
    </source>
</evidence>
<dbReference type="OrthoDB" id="6058720at2"/>
<comment type="caution">
    <text evidence="1">The sequence shown here is derived from an EMBL/GenBank/DDBJ whole genome shotgun (WGS) entry which is preliminary data.</text>
</comment>
<protein>
    <submittedName>
        <fullName evidence="1">Uncharacterized protein</fullName>
    </submittedName>
</protein>
<organism evidence="1 2">
    <name type="scientific">Pseudoxanthomonas winnipegensis</name>
    <dbReference type="NCBI Taxonomy" id="2480810"/>
    <lineage>
        <taxon>Bacteria</taxon>
        <taxon>Pseudomonadati</taxon>
        <taxon>Pseudomonadota</taxon>
        <taxon>Gammaproteobacteria</taxon>
        <taxon>Lysobacterales</taxon>
        <taxon>Lysobacteraceae</taxon>
        <taxon>Pseudoxanthomonas</taxon>
    </lineage>
</organism>
<gene>
    <name evidence="1" type="ORF">EA660_18115</name>
</gene>
<proteinExistence type="predicted"/>
<evidence type="ECO:0000313" key="2">
    <source>
        <dbReference type="Proteomes" id="UP000292627"/>
    </source>
</evidence>
<dbReference type="Proteomes" id="UP000292627">
    <property type="component" value="Unassembled WGS sequence"/>
</dbReference>
<dbReference type="EMBL" id="SHMC01000010">
    <property type="protein sequence ID" value="TAA20306.1"/>
    <property type="molecule type" value="Genomic_DNA"/>
</dbReference>
<name>A0A4Q8L4M8_9GAMM</name>
<sequence length="59" mass="7098">MMRTMTVAIRARWWLKWFLYAVMFVAMSTGQVPDEAKLAKWIRRGLRVEVIQWRAWLAA</sequence>
<dbReference type="AlphaFoldDB" id="A0A4Q8L4M8"/>
<accession>A0A4Q8L4M8</accession>